<dbReference type="Gene3D" id="1.10.10.1070">
    <property type="entry name" value="Zinc finger, BED domain-containing"/>
    <property type="match status" value="1"/>
</dbReference>
<evidence type="ECO:0000313" key="8">
    <source>
        <dbReference type="Proteomes" id="UP000762676"/>
    </source>
</evidence>
<dbReference type="SUPFAM" id="SSF53098">
    <property type="entry name" value="Ribonuclease H-like"/>
    <property type="match status" value="1"/>
</dbReference>
<reference evidence="7 8" key="1">
    <citation type="journal article" date="2021" name="Elife">
        <title>Chloroplast acquisition without the gene transfer in kleptoplastic sea slugs, Plakobranchus ocellatus.</title>
        <authorList>
            <person name="Maeda T."/>
            <person name="Takahashi S."/>
            <person name="Yoshida T."/>
            <person name="Shimamura S."/>
            <person name="Takaki Y."/>
            <person name="Nagai Y."/>
            <person name="Toyoda A."/>
            <person name="Suzuki Y."/>
            <person name="Arimoto A."/>
            <person name="Ishii H."/>
            <person name="Satoh N."/>
            <person name="Nishiyama T."/>
            <person name="Hasebe M."/>
            <person name="Maruyama T."/>
            <person name="Minagawa J."/>
            <person name="Obokata J."/>
            <person name="Shigenobu S."/>
        </authorList>
    </citation>
    <scope>NUCLEOTIDE SEQUENCE [LARGE SCALE GENOMIC DNA]</scope>
</reference>
<feature type="region of interest" description="Disordered" evidence="6">
    <location>
        <begin position="16"/>
        <end position="50"/>
    </location>
</feature>
<keyword evidence="3" id="KW-0863">Zinc-finger</keyword>
<dbReference type="InterPro" id="IPR012337">
    <property type="entry name" value="RNaseH-like_sf"/>
</dbReference>
<name>A0AAV4FU79_9GAST</name>
<comment type="subcellular location">
    <subcellularLocation>
        <location evidence="1">Nucleus</location>
    </subcellularLocation>
</comment>
<dbReference type="SUPFAM" id="SSF140996">
    <property type="entry name" value="Hermes dimerisation domain"/>
    <property type="match status" value="1"/>
</dbReference>
<evidence type="ECO:0000256" key="6">
    <source>
        <dbReference type="SAM" id="MobiDB-lite"/>
    </source>
</evidence>
<keyword evidence="8" id="KW-1185">Reference proteome</keyword>
<gene>
    <name evidence="7" type="ORF">ElyMa_002222500</name>
</gene>
<sequence length="235" mass="27405">MRRHLNFKHKIEFAAKEEELKRERSTPKVTETNTEQGPPTPTSSTPKLVDQKIKDVFERKSKYNKDSPRQKALDEMLAEMICFDMQPFSIVEERGFRTFIQALDPRYEIPGRKKITQVIIPRLYKREEEAVKKELENTEHVALTTDEWTSRTTKGYMAVTAHFINNNMTLQSRVLETRRITSSVTLENIKDELNHVMDSWGIQEKVFAIVTDNAANMKSAINLLKKDMCLSLRTR</sequence>
<feature type="compositionally biased region" description="Polar residues" evidence="6">
    <location>
        <begin position="27"/>
        <end position="46"/>
    </location>
</feature>
<organism evidence="7 8">
    <name type="scientific">Elysia marginata</name>
    <dbReference type="NCBI Taxonomy" id="1093978"/>
    <lineage>
        <taxon>Eukaryota</taxon>
        <taxon>Metazoa</taxon>
        <taxon>Spiralia</taxon>
        <taxon>Lophotrochozoa</taxon>
        <taxon>Mollusca</taxon>
        <taxon>Gastropoda</taxon>
        <taxon>Heterobranchia</taxon>
        <taxon>Euthyneura</taxon>
        <taxon>Panpulmonata</taxon>
        <taxon>Sacoglossa</taxon>
        <taxon>Placobranchoidea</taxon>
        <taxon>Plakobranchidae</taxon>
        <taxon>Elysia</taxon>
    </lineage>
</organism>
<dbReference type="GO" id="GO:0005634">
    <property type="term" value="C:nucleus"/>
    <property type="evidence" value="ECO:0007669"/>
    <property type="project" value="UniProtKB-SubCell"/>
</dbReference>
<dbReference type="InterPro" id="IPR052035">
    <property type="entry name" value="ZnF_BED_domain_contain"/>
</dbReference>
<evidence type="ECO:0000256" key="2">
    <source>
        <dbReference type="ARBA" id="ARBA00022723"/>
    </source>
</evidence>
<evidence type="ECO:0000256" key="1">
    <source>
        <dbReference type="ARBA" id="ARBA00004123"/>
    </source>
</evidence>
<keyword evidence="2" id="KW-0479">Metal-binding</keyword>
<evidence type="ECO:0000256" key="5">
    <source>
        <dbReference type="ARBA" id="ARBA00023242"/>
    </source>
</evidence>
<accession>A0AAV4FU79</accession>
<dbReference type="PANTHER" id="PTHR46481:SF10">
    <property type="entry name" value="ZINC FINGER BED DOMAIN-CONTAINING PROTEIN 39"/>
    <property type="match status" value="1"/>
</dbReference>
<keyword evidence="4" id="KW-0862">Zinc</keyword>
<dbReference type="AlphaFoldDB" id="A0AAV4FU79"/>
<dbReference type="Proteomes" id="UP000762676">
    <property type="component" value="Unassembled WGS sequence"/>
</dbReference>
<proteinExistence type="predicted"/>
<evidence type="ECO:0000313" key="7">
    <source>
        <dbReference type="EMBL" id="GFR76802.1"/>
    </source>
</evidence>
<protein>
    <submittedName>
        <fullName evidence="7">Zinc finger BED domain-containing protein 1</fullName>
    </submittedName>
</protein>
<dbReference type="PANTHER" id="PTHR46481">
    <property type="entry name" value="ZINC FINGER BED DOMAIN-CONTAINING PROTEIN 4"/>
    <property type="match status" value="1"/>
</dbReference>
<comment type="caution">
    <text evidence="7">The sequence shown here is derived from an EMBL/GenBank/DDBJ whole genome shotgun (WGS) entry which is preliminary data.</text>
</comment>
<dbReference type="GO" id="GO:0008270">
    <property type="term" value="F:zinc ion binding"/>
    <property type="evidence" value="ECO:0007669"/>
    <property type="project" value="UniProtKB-KW"/>
</dbReference>
<keyword evidence="5" id="KW-0539">Nucleus</keyword>
<dbReference type="EMBL" id="BMAT01004601">
    <property type="protein sequence ID" value="GFR76802.1"/>
    <property type="molecule type" value="Genomic_DNA"/>
</dbReference>
<evidence type="ECO:0000256" key="4">
    <source>
        <dbReference type="ARBA" id="ARBA00022833"/>
    </source>
</evidence>
<evidence type="ECO:0000256" key="3">
    <source>
        <dbReference type="ARBA" id="ARBA00022771"/>
    </source>
</evidence>
<feature type="compositionally biased region" description="Basic and acidic residues" evidence="6">
    <location>
        <begin position="16"/>
        <end position="26"/>
    </location>
</feature>